<organism evidence="7 8">
    <name type="scientific">Streptomyces pseudovenezuelae</name>
    <dbReference type="NCBI Taxonomy" id="67350"/>
    <lineage>
        <taxon>Bacteria</taxon>
        <taxon>Bacillati</taxon>
        <taxon>Actinomycetota</taxon>
        <taxon>Actinomycetes</taxon>
        <taxon>Kitasatosporales</taxon>
        <taxon>Streptomycetaceae</taxon>
        <taxon>Streptomyces</taxon>
        <taxon>Streptomyces aurantiacus group</taxon>
    </lineage>
</organism>
<dbReference type="InterPro" id="IPR020846">
    <property type="entry name" value="MFS_dom"/>
</dbReference>
<evidence type="ECO:0000256" key="3">
    <source>
        <dbReference type="ARBA" id="ARBA00022989"/>
    </source>
</evidence>
<feature type="transmembrane region" description="Helical" evidence="5">
    <location>
        <begin position="78"/>
        <end position="97"/>
    </location>
</feature>
<gene>
    <name evidence="7" type="ORF">M2283_000825</name>
</gene>
<keyword evidence="3 5" id="KW-1133">Transmembrane helix</keyword>
<feature type="transmembrane region" description="Helical" evidence="5">
    <location>
        <begin position="205"/>
        <end position="222"/>
    </location>
</feature>
<dbReference type="Pfam" id="PF07690">
    <property type="entry name" value="MFS_1"/>
    <property type="match status" value="1"/>
</dbReference>
<dbReference type="PANTHER" id="PTHR23514:SF13">
    <property type="entry name" value="INNER MEMBRANE PROTEIN YBJJ"/>
    <property type="match status" value="1"/>
</dbReference>
<dbReference type="SUPFAM" id="SSF103473">
    <property type="entry name" value="MFS general substrate transporter"/>
    <property type="match status" value="1"/>
</dbReference>
<dbReference type="Proteomes" id="UP001160499">
    <property type="component" value="Unassembled WGS sequence"/>
</dbReference>
<dbReference type="RefSeq" id="WP_280874552.1">
    <property type="nucleotide sequence ID" value="NZ_JARXVH010000001.1"/>
</dbReference>
<proteinExistence type="predicted"/>
<evidence type="ECO:0000259" key="6">
    <source>
        <dbReference type="PROSITE" id="PS50850"/>
    </source>
</evidence>
<evidence type="ECO:0000313" key="8">
    <source>
        <dbReference type="Proteomes" id="UP001160499"/>
    </source>
</evidence>
<dbReference type="Gene3D" id="1.20.1250.20">
    <property type="entry name" value="MFS general substrate transporter like domains"/>
    <property type="match status" value="1"/>
</dbReference>
<comment type="caution">
    <text evidence="7">The sequence shown here is derived from an EMBL/GenBank/DDBJ whole genome shotgun (WGS) entry which is preliminary data.</text>
</comment>
<feature type="transmembrane region" description="Helical" evidence="5">
    <location>
        <begin position="166"/>
        <end position="184"/>
    </location>
</feature>
<dbReference type="InterPro" id="IPR051788">
    <property type="entry name" value="MFS_Transporter"/>
</dbReference>
<keyword evidence="2 5" id="KW-0812">Transmembrane</keyword>
<evidence type="ECO:0000256" key="5">
    <source>
        <dbReference type="SAM" id="Phobius"/>
    </source>
</evidence>
<sequence>MTAPAGAKSDLRSRLAVCLVFVVLGGTQGGWMARIPAIRDQVGVDTAEWGLLSSSSAAGDLVAIVLITLLIGRVSTRLLSLLAATLVLLNAPVLAGASSVPALILGLTAWGVGATFLATPVNALAVAVERTHGRPLMSKFHASYSIGVLAGGVLGTLAAATGVSPGIQMAASSGVLGALLLYLGPHLPNEEAPRREDRRPLRDRFTPQLILLATIAFLGSFVEGAASQWSSVYTADYLNEGAALGAATYTSFSVAILACRLFGDRFVARLGRRTFLRASLLTVALGVTSVVTHPTLWLALTGFTIIGLGIACVLPAAIALAGRQPGVPAGEGVSVITIGQWPGFLLAGPAVGVLAGVTDLRVALVALIGAAVGAAVLTRWVVVPNGG</sequence>
<feature type="transmembrane region" description="Helical" evidence="5">
    <location>
        <begin position="297"/>
        <end position="321"/>
    </location>
</feature>
<feature type="transmembrane region" description="Helical" evidence="5">
    <location>
        <begin position="140"/>
        <end position="160"/>
    </location>
</feature>
<evidence type="ECO:0000313" key="7">
    <source>
        <dbReference type="EMBL" id="MDH6213546.1"/>
    </source>
</evidence>
<keyword evidence="4 5" id="KW-0472">Membrane</keyword>
<name>A0ABT6LB63_9ACTN</name>
<dbReference type="EMBL" id="JARXVH010000001">
    <property type="protein sequence ID" value="MDH6213546.1"/>
    <property type="molecule type" value="Genomic_DNA"/>
</dbReference>
<keyword evidence="8" id="KW-1185">Reference proteome</keyword>
<dbReference type="InterPro" id="IPR036259">
    <property type="entry name" value="MFS_trans_sf"/>
</dbReference>
<evidence type="ECO:0000256" key="2">
    <source>
        <dbReference type="ARBA" id="ARBA00022692"/>
    </source>
</evidence>
<accession>A0ABT6LB63</accession>
<feature type="transmembrane region" description="Helical" evidence="5">
    <location>
        <begin position="103"/>
        <end position="128"/>
    </location>
</feature>
<feature type="transmembrane region" description="Helical" evidence="5">
    <location>
        <begin position="333"/>
        <end position="356"/>
    </location>
</feature>
<dbReference type="PROSITE" id="PS50850">
    <property type="entry name" value="MFS"/>
    <property type="match status" value="1"/>
</dbReference>
<feature type="transmembrane region" description="Helical" evidence="5">
    <location>
        <begin position="49"/>
        <end position="71"/>
    </location>
</feature>
<comment type="subcellular location">
    <subcellularLocation>
        <location evidence="1">Cell membrane</location>
        <topology evidence="1">Multi-pass membrane protein</topology>
    </subcellularLocation>
</comment>
<evidence type="ECO:0000256" key="1">
    <source>
        <dbReference type="ARBA" id="ARBA00004651"/>
    </source>
</evidence>
<protein>
    <submittedName>
        <fullName evidence="7">MFS family permease</fullName>
    </submittedName>
</protein>
<feature type="transmembrane region" description="Helical" evidence="5">
    <location>
        <begin position="362"/>
        <end position="382"/>
    </location>
</feature>
<evidence type="ECO:0000256" key="4">
    <source>
        <dbReference type="ARBA" id="ARBA00023136"/>
    </source>
</evidence>
<dbReference type="InterPro" id="IPR011701">
    <property type="entry name" value="MFS"/>
</dbReference>
<reference evidence="7 8" key="1">
    <citation type="submission" date="2023-04" db="EMBL/GenBank/DDBJ databases">
        <title>Forest soil microbial communities from Buena Vista Peninsula, Colon Province, Panama.</title>
        <authorList>
            <person name="Bouskill N."/>
        </authorList>
    </citation>
    <scope>NUCLEOTIDE SEQUENCE [LARGE SCALE GENOMIC DNA]</scope>
    <source>
        <strain evidence="7 8">GGS1</strain>
    </source>
</reference>
<dbReference type="CDD" id="cd17393">
    <property type="entry name" value="MFS_MosC_like"/>
    <property type="match status" value="1"/>
</dbReference>
<dbReference type="PANTHER" id="PTHR23514">
    <property type="entry name" value="BYPASS OF STOP CODON PROTEIN 6"/>
    <property type="match status" value="1"/>
</dbReference>
<feature type="domain" description="Major facilitator superfamily (MFS) profile" evidence="6">
    <location>
        <begin position="1"/>
        <end position="387"/>
    </location>
</feature>
<feature type="transmembrane region" description="Helical" evidence="5">
    <location>
        <begin position="242"/>
        <end position="262"/>
    </location>
</feature>